<gene>
    <name evidence="4 5" type="primary">mqnD</name>
    <name evidence="5" type="ordered locus">Pcar_3116</name>
</gene>
<keyword evidence="2 4" id="KW-0474">Menaquinone biosynthesis</keyword>
<dbReference type="AlphaFoldDB" id="Q39ZV6"/>
<organism evidence="5 6">
    <name type="scientific">Syntrophotalea carbinolica (strain DSM 2380 / NBRC 103641 / GraBd1)</name>
    <name type="common">Pelobacter carbinolicus</name>
    <dbReference type="NCBI Taxonomy" id="338963"/>
    <lineage>
        <taxon>Bacteria</taxon>
        <taxon>Pseudomonadati</taxon>
        <taxon>Thermodesulfobacteriota</taxon>
        <taxon>Desulfuromonadia</taxon>
        <taxon>Desulfuromonadales</taxon>
        <taxon>Syntrophotaleaceae</taxon>
        <taxon>Syntrophotalea</taxon>
    </lineage>
</organism>
<dbReference type="OrthoDB" id="9809439at2"/>
<feature type="binding site" evidence="4">
    <location>
        <begin position="56"/>
        <end position="58"/>
    </location>
    <ligand>
        <name>substrate</name>
    </ligand>
</feature>
<keyword evidence="3 4" id="KW-0456">Lyase</keyword>
<dbReference type="eggNOG" id="COG2107">
    <property type="taxonomic scope" value="Bacteria"/>
</dbReference>
<dbReference type="GO" id="GO:0016830">
    <property type="term" value="F:carbon-carbon lyase activity"/>
    <property type="evidence" value="ECO:0007669"/>
    <property type="project" value="UniProtKB-UniRule"/>
</dbReference>
<dbReference type="InterPro" id="IPR003773">
    <property type="entry name" value="Menaquinone_biosynth"/>
</dbReference>
<dbReference type="EC" id="4.1.99.29" evidence="4"/>
<dbReference type="CDD" id="cd13635">
    <property type="entry name" value="PBP2_Ttha1568_Mqnd"/>
    <property type="match status" value="1"/>
</dbReference>
<dbReference type="Pfam" id="PF02621">
    <property type="entry name" value="VitK2_biosynth"/>
    <property type="match status" value="1"/>
</dbReference>
<comment type="similarity">
    <text evidence="4">Belongs to the MqnA/MqnD family. MqnD subfamily.</text>
</comment>
<reference evidence="5 6" key="2">
    <citation type="journal article" date="2012" name="BMC Genomics">
        <title>The genome of Pelobacter carbinolicus reveals surprising metabolic capabilities and physiological features.</title>
        <authorList>
            <person name="Aklujkar M."/>
            <person name="Haveman S.A."/>
            <person name="Didonato R.Jr."/>
            <person name="Chertkov O."/>
            <person name="Han C.S."/>
            <person name="Land M.L."/>
            <person name="Brown P."/>
            <person name="Lovley D.R."/>
        </authorList>
    </citation>
    <scope>NUCLEOTIDE SEQUENCE [LARGE SCALE GENOMIC DNA]</scope>
    <source>
        <strain evidence="6">DSM 2380 / NBRC 103641 / GraBd1</strain>
    </source>
</reference>
<feature type="binding site" evidence="4">
    <location>
        <begin position="110"/>
        <end position="111"/>
    </location>
    <ligand>
        <name>substrate</name>
    </ligand>
</feature>
<comment type="catalytic activity">
    <reaction evidence="4">
        <text>cyclic dehypoxanthinylfutalosinate = 1,4-dihydroxy-6-naphthoate + dihydroxyacetone</text>
        <dbReference type="Rhea" id="RHEA:33087"/>
        <dbReference type="ChEBI" id="CHEBI:16016"/>
        <dbReference type="ChEBI" id="CHEBI:64254"/>
        <dbReference type="ChEBI" id="CHEBI:64270"/>
        <dbReference type="EC" id="4.1.99.29"/>
    </reaction>
</comment>
<evidence type="ECO:0000313" key="5">
    <source>
        <dbReference type="EMBL" id="ABA90351.1"/>
    </source>
</evidence>
<dbReference type="PANTHER" id="PTHR37167:SF1">
    <property type="entry name" value="1,4-DIHYDROXY-6-NAPHTOATE SYNTHASE"/>
    <property type="match status" value="1"/>
</dbReference>
<dbReference type="PANTHER" id="PTHR37167">
    <property type="entry name" value="1,4-DIHYDROXY-6-NAPHTOATE SYNTHASE"/>
    <property type="match status" value="1"/>
</dbReference>
<protein>
    <recommendedName>
        <fullName evidence="4">1,4-dihydroxy-6-naphtoate synthase</fullName>
        <ecNumber evidence="4">4.1.99.29</ecNumber>
    </recommendedName>
    <alternativeName>
        <fullName evidence="4">Menaquinone biosynthetic enzyme MqnD</fullName>
    </alternativeName>
</protein>
<feature type="active site" description="Proton acceptor" evidence="4">
    <location>
        <position position="149"/>
    </location>
</feature>
<dbReference type="UniPathway" id="UPA00079"/>
<dbReference type="HAMAP" id="MF_00996">
    <property type="entry name" value="MqnD"/>
    <property type="match status" value="1"/>
</dbReference>
<proteinExistence type="inferred from homology"/>
<dbReference type="Proteomes" id="UP000002534">
    <property type="component" value="Chromosome"/>
</dbReference>
<evidence type="ECO:0000256" key="2">
    <source>
        <dbReference type="ARBA" id="ARBA00022428"/>
    </source>
</evidence>
<dbReference type="HOGENOM" id="CLU_070326_0_0_7"/>
<evidence type="ECO:0000256" key="4">
    <source>
        <dbReference type="HAMAP-Rule" id="MF_00996"/>
    </source>
</evidence>
<dbReference type="RefSeq" id="WP_011342911.1">
    <property type="nucleotide sequence ID" value="NC_007498.2"/>
</dbReference>
<dbReference type="EMBL" id="CP000142">
    <property type="protein sequence ID" value="ABA90351.1"/>
    <property type="molecule type" value="Genomic_DNA"/>
</dbReference>
<evidence type="ECO:0000256" key="3">
    <source>
        <dbReference type="ARBA" id="ARBA00023239"/>
    </source>
</evidence>
<keyword evidence="6" id="KW-1185">Reference proteome</keyword>
<dbReference type="KEGG" id="pca:Pcar_3116"/>
<evidence type="ECO:0000313" key="6">
    <source>
        <dbReference type="Proteomes" id="UP000002534"/>
    </source>
</evidence>
<evidence type="ECO:0000256" key="1">
    <source>
        <dbReference type="ARBA" id="ARBA00004863"/>
    </source>
</evidence>
<dbReference type="GO" id="GO:0009234">
    <property type="term" value="P:menaquinone biosynthetic process"/>
    <property type="evidence" value="ECO:0007669"/>
    <property type="project" value="UniProtKB-UniRule"/>
</dbReference>
<sequence length="276" mass="29770">MRCLSLGISPCPNDTSVFFGLLSGQIPLPGLRLHLRIEDVDTLNRLAFDRVLDVTKLSFYAYGQLRRDYALLRSGAALGRGCGPLVVARENLSGRCLVGKRIAVPGHMTTACLLLRLYGMELCHLEPMPFHAIAAAVASGAVDAGVLIHEARFTCEAQGLVKVLDLGSWWQTLTGLPLPLGCIVARRSLGRATLGQIEDAVRHSIDTLQAMPDAARDFIRRHAQENDDAVLDGHIGLYVNEFTHDLGAEGEAAVKELYARAEAEGLLPACSCGLFG</sequence>
<name>Q39ZV6_SYNC1</name>
<dbReference type="InterPro" id="IPR030869">
    <property type="entry name" value="MqnD"/>
</dbReference>
<comment type="function">
    <text evidence="4">Catalyzes the conversion of cyclic dehypoxanthine futalosine (cyclic DHFL) into 1,4-dihydroxy-6-naphthoate, a step in the biosynthesis of menaquinone (MK, vitamin K2).</text>
</comment>
<reference evidence="6" key="1">
    <citation type="submission" date="2005-10" db="EMBL/GenBank/DDBJ databases">
        <title>Complete sequence of Pelobacter carbinolicus DSM 2380.</title>
        <authorList>
            <person name="Copeland A."/>
            <person name="Lucas S."/>
            <person name="Lapidus A."/>
            <person name="Barry K."/>
            <person name="Detter J.C."/>
            <person name="Glavina T."/>
            <person name="Hammon N."/>
            <person name="Israni S."/>
            <person name="Pitluck S."/>
            <person name="Chertkov O."/>
            <person name="Schmutz J."/>
            <person name="Larimer F."/>
            <person name="Land M."/>
            <person name="Kyrpides N."/>
            <person name="Ivanova N."/>
            <person name="Richardson P."/>
        </authorList>
    </citation>
    <scope>NUCLEOTIDE SEQUENCE [LARGE SCALE GENOMIC DNA]</scope>
    <source>
        <strain evidence="6">DSM 2380 / NBRC 103641 / GraBd1</strain>
    </source>
</reference>
<accession>Q39ZV6</accession>
<comment type="pathway">
    <text evidence="1 4">Quinol/quinone metabolism; menaquinone biosynthesis.</text>
</comment>
<dbReference type="Gene3D" id="3.40.190.10">
    <property type="entry name" value="Periplasmic binding protein-like II"/>
    <property type="match status" value="2"/>
</dbReference>
<dbReference type="STRING" id="338963.Pcar_3116"/>
<dbReference type="SUPFAM" id="SSF53850">
    <property type="entry name" value="Periplasmic binding protein-like II"/>
    <property type="match status" value="1"/>
</dbReference>